<dbReference type="InterPro" id="IPR017441">
    <property type="entry name" value="Protein_kinase_ATP_BS"/>
</dbReference>
<dbReference type="GO" id="GO:0004674">
    <property type="term" value="F:protein serine/threonine kinase activity"/>
    <property type="evidence" value="ECO:0007669"/>
    <property type="project" value="UniProtKB-EC"/>
</dbReference>
<dbReference type="CDD" id="cd14014">
    <property type="entry name" value="STKc_PknB_like"/>
    <property type="match status" value="1"/>
</dbReference>
<keyword evidence="2" id="KW-0723">Serine/threonine-protein kinase</keyword>
<sequence length="292" mass="32533">MVVAQRYELRRLIGRGGMGELWEGVDVRLNRQVALKRVRKDRITEEFVRRFKREARIMALLRHPGVPVVYDFGEDEHGLFLVMEFIDGWTLTDVLDAHDRLPVAWTALIGAQLCAALAAAHDHSLVHRDLKPGNLMLRRDATLVLLDFGVAAVPGSPEFSVITGTLGAPGTDRYMAPEQAYGGKTNALTDLYSVGCILYEMLTGQVFHTTTGGRLFPTPYPTAPLETSAPRELDALVTALLDEDPDRRPQRANEVFHRLLPFVQKLPPLPGVIDRAPRPIHLYAGAVSRISW</sequence>
<evidence type="ECO:0000256" key="4">
    <source>
        <dbReference type="ARBA" id="ARBA00022741"/>
    </source>
</evidence>
<protein>
    <recommendedName>
        <fullName evidence="1">non-specific serine/threonine protein kinase</fullName>
        <ecNumber evidence="1">2.7.11.1</ecNumber>
    </recommendedName>
</protein>
<dbReference type="PANTHER" id="PTHR43289">
    <property type="entry name" value="MITOGEN-ACTIVATED PROTEIN KINASE KINASE KINASE 20-RELATED"/>
    <property type="match status" value="1"/>
</dbReference>
<evidence type="ECO:0000256" key="1">
    <source>
        <dbReference type="ARBA" id="ARBA00012513"/>
    </source>
</evidence>
<evidence type="ECO:0000313" key="10">
    <source>
        <dbReference type="Proteomes" id="UP001597024"/>
    </source>
</evidence>
<gene>
    <name evidence="9" type="ORF">ACFQ08_00330</name>
</gene>
<keyword evidence="10" id="KW-1185">Reference proteome</keyword>
<keyword evidence="6 7" id="KW-0067">ATP-binding</keyword>
<dbReference type="EMBL" id="JBHTHX010000002">
    <property type="protein sequence ID" value="MFD0883016.1"/>
    <property type="molecule type" value="Genomic_DNA"/>
</dbReference>
<dbReference type="EC" id="2.7.11.1" evidence="1"/>
<name>A0ABW3DGL2_9ACTN</name>
<organism evidence="9 10">
    <name type="scientific">Streptosporangium algeriense</name>
    <dbReference type="NCBI Taxonomy" id="1682748"/>
    <lineage>
        <taxon>Bacteria</taxon>
        <taxon>Bacillati</taxon>
        <taxon>Actinomycetota</taxon>
        <taxon>Actinomycetes</taxon>
        <taxon>Streptosporangiales</taxon>
        <taxon>Streptosporangiaceae</taxon>
        <taxon>Streptosporangium</taxon>
    </lineage>
</organism>
<evidence type="ECO:0000256" key="3">
    <source>
        <dbReference type="ARBA" id="ARBA00022679"/>
    </source>
</evidence>
<dbReference type="InterPro" id="IPR011009">
    <property type="entry name" value="Kinase-like_dom_sf"/>
</dbReference>
<evidence type="ECO:0000259" key="8">
    <source>
        <dbReference type="PROSITE" id="PS50011"/>
    </source>
</evidence>
<dbReference type="Pfam" id="PF00069">
    <property type="entry name" value="Pkinase"/>
    <property type="match status" value="1"/>
</dbReference>
<comment type="caution">
    <text evidence="9">The sequence shown here is derived from an EMBL/GenBank/DDBJ whole genome shotgun (WGS) entry which is preliminary data.</text>
</comment>
<evidence type="ECO:0000256" key="6">
    <source>
        <dbReference type="ARBA" id="ARBA00022840"/>
    </source>
</evidence>
<evidence type="ECO:0000256" key="2">
    <source>
        <dbReference type="ARBA" id="ARBA00022527"/>
    </source>
</evidence>
<keyword evidence="4 7" id="KW-0547">Nucleotide-binding</keyword>
<dbReference type="SUPFAM" id="SSF56112">
    <property type="entry name" value="Protein kinase-like (PK-like)"/>
    <property type="match status" value="1"/>
</dbReference>
<dbReference type="SMART" id="SM00220">
    <property type="entry name" value="S_TKc"/>
    <property type="match status" value="1"/>
</dbReference>
<dbReference type="PROSITE" id="PS00107">
    <property type="entry name" value="PROTEIN_KINASE_ATP"/>
    <property type="match status" value="1"/>
</dbReference>
<dbReference type="InterPro" id="IPR008271">
    <property type="entry name" value="Ser/Thr_kinase_AS"/>
</dbReference>
<dbReference type="PANTHER" id="PTHR43289:SF6">
    <property type="entry name" value="SERINE_THREONINE-PROTEIN KINASE NEKL-3"/>
    <property type="match status" value="1"/>
</dbReference>
<dbReference type="Gene3D" id="1.10.510.10">
    <property type="entry name" value="Transferase(Phosphotransferase) domain 1"/>
    <property type="match status" value="1"/>
</dbReference>
<evidence type="ECO:0000256" key="5">
    <source>
        <dbReference type="ARBA" id="ARBA00022777"/>
    </source>
</evidence>
<feature type="binding site" evidence="7">
    <location>
        <position position="40"/>
    </location>
    <ligand>
        <name>ATP</name>
        <dbReference type="ChEBI" id="CHEBI:30616"/>
    </ligand>
</feature>
<dbReference type="Proteomes" id="UP001597024">
    <property type="component" value="Unassembled WGS sequence"/>
</dbReference>
<proteinExistence type="predicted"/>
<evidence type="ECO:0000256" key="7">
    <source>
        <dbReference type="PROSITE-ProRule" id="PRU10141"/>
    </source>
</evidence>
<dbReference type="PROSITE" id="PS50011">
    <property type="entry name" value="PROTEIN_KINASE_DOM"/>
    <property type="match status" value="1"/>
</dbReference>
<keyword evidence="5 9" id="KW-0418">Kinase</keyword>
<accession>A0ABW3DGL2</accession>
<keyword evidence="3 9" id="KW-0808">Transferase</keyword>
<feature type="domain" description="Protein kinase" evidence="8">
    <location>
        <begin position="7"/>
        <end position="260"/>
    </location>
</feature>
<reference evidence="10" key="1">
    <citation type="journal article" date="2019" name="Int. J. Syst. Evol. Microbiol.">
        <title>The Global Catalogue of Microorganisms (GCM) 10K type strain sequencing project: providing services to taxonomists for standard genome sequencing and annotation.</title>
        <authorList>
            <consortium name="The Broad Institute Genomics Platform"/>
            <consortium name="The Broad Institute Genome Sequencing Center for Infectious Disease"/>
            <person name="Wu L."/>
            <person name="Ma J."/>
        </authorList>
    </citation>
    <scope>NUCLEOTIDE SEQUENCE [LARGE SCALE GENOMIC DNA]</scope>
    <source>
        <strain evidence="10">CCUG 62974</strain>
    </source>
</reference>
<dbReference type="PROSITE" id="PS00108">
    <property type="entry name" value="PROTEIN_KINASE_ST"/>
    <property type="match status" value="1"/>
</dbReference>
<dbReference type="InterPro" id="IPR000719">
    <property type="entry name" value="Prot_kinase_dom"/>
</dbReference>
<dbReference type="Gene3D" id="3.30.200.20">
    <property type="entry name" value="Phosphorylase Kinase, domain 1"/>
    <property type="match status" value="1"/>
</dbReference>
<evidence type="ECO:0000313" key="9">
    <source>
        <dbReference type="EMBL" id="MFD0883016.1"/>
    </source>
</evidence>